<dbReference type="EMBL" id="KN840471">
    <property type="protein sequence ID" value="KIP08996.1"/>
    <property type="molecule type" value="Genomic_DNA"/>
</dbReference>
<evidence type="ECO:0000313" key="1">
    <source>
        <dbReference type="EMBL" id="KIP08996.1"/>
    </source>
</evidence>
<accession>A0A0C3S1J1</accession>
<reference evidence="1 2" key="1">
    <citation type="journal article" date="2014" name="PLoS Genet.">
        <title>Analysis of the Phlebiopsis gigantea genome, transcriptome and secretome provides insight into its pioneer colonization strategies of wood.</title>
        <authorList>
            <person name="Hori C."/>
            <person name="Ishida T."/>
            <person name="Igarashi K."/>
            <person name="Samejima M."/>
            <person name="Suzuki H."/>
            <person name="Master E."/>
            <person name="Ferreira P."/>
            <person name="Ruiz-Duenas F.J."/>
            <person name="Held B."/>
            <person name="Canessa P."/>
            <person name="Larrondo L.F."/>
            <person name="Schmoll M."/>
            <person name="Druzhinina I.S."/>
            <person name="Kubicek C.P."/>
            <person name="Gaskell J.A."/>
            <person name="Kersten P."/>
            <person name="St John F."/>
            <person name="Glasner J."/>
            <person name="Sabat G."/>
            <person name="Splinter BonDurant S."/>
            <person name="Syed K."/>
            <person name="Yadav J."/>
            <person name="Mgbeahuruike A.C."/>
            <person name="Kovalchuk A."/>
            <person name="Asiegbu F.O."/>
            <person name="Lackner G."/>
            <person name="Hoffmeister D."/>
            <person name="Rencoret J."/>
            <person name="Gutierrez A."/>
            <person name="Sun H."/>
            <person name="Lindquist E."/>
            <person name="Barry K."/>
            <person name="Riley R."/>
            <person name="Grigoriev I.V."/>
            <person name="Henrissat B."/>
            <person name="Kues U."/>
            <person name="Berka R.M."/>
            <person name="Martinez A.T."/>
            <person name="Covert S.F."/>
            <person name="Blanchette R.A."/>
            <person name="Cullen D."/>
        </authorList>
    </citation>
    <scope>NUCLEOTIDE SEQUENCE [LARGE SCALE GENOMIC DNA]</scope>
    <source>
        <strain evidence="1 2">11061_1 CR5-6</strain>
    </source>
</reference>
<dbReference type="HOGENOM" id="CLU_1907440_0_0_1"/>
<gene>
    <name evidence="1" type="ORF">PHLGIDRAFT_350208</name>
</gene>
<dbReference type="Proteomes" id="UP000053257">
    <property type="component" value="Unassembled WGS sequence"/>
</dbReference>
<organism evidence="1 2">
    <name type="scientific">Phlebiopsis gigantea (strain 11061_1 CR5-6)</name>
    <name type="common">White-rot fungus</name>
    <name type="synonym">Peniophora gigantea</name>
    <dbReference type="NCBI Taxonomy" id="745531"/>
    <lineage>
        <taxon>Eukaryota</taxon>
        <taxon>Fungi</taxon>
        <taxon>Dikarya</taxon>
        <taxon>Basidiomycota</taxon>
        <taxon>Agaricomycotina</taxon>
        <taxon>Agaricomycetes</taxon>
        <taxon>Polyporales</taxon>
        <taxon>Phanerochaetaceae</taxon>
        <taxon>Phlebiopsis</taxon>
    </lineage>
</organism>
<name>A0A0C3S1J1_PHLG1</name>
<evidence type="ECO:0000313" key="2">
    <source>
        <dbReference type="Proteomes" id="UP000053257"/>
    </source>
</evidence>
<keyword evidence="2" id="KW-1185">Reference proteome</keyword>
<dbReference type="AlphaFoldDB" id="A0A0C3S1J1"/>
<sequence>MMGAQIAATATFCMVLFRARSRTIHRLYVLPSEVIINASLAKKHKRALVLQNVWQFSGQGKVLPFAGTLERGTHDGEVILSTPEEGSYILPLENVKINGKPYDSAHSVKETLFKEWYGPKKGSMELTRHGWVD</sequence>
<protein>
    <submittedName>
        <fullName evidence="1">Uncharacterized protein</fullName>
    </submittedName>
</protein>
<proteinExistence type="predicted"/>